<comment type="caution">
    <text evidence="2">The sequence shown here is derived from an EMBL/GenBank/DDBJ whole genome shotgun (WGS) entry which is preliminary data.</text>
</comment>
<dbReference type="EMBL" id="VSSQ01034210">
    <property type="protein sequence ID" value="MPM86084.1"/>
    <property type="molecule type" value="Genomic_DNA"/>
</dbReference>
<dbReference type="InterPro" id="IPR058752">
    <property type="entry name" value="RDRP_C_head"/>
</dbReference>
<sequence>MIDASKSGLFDKVVVPEMIHRRFNKRPQFMFYKDGNKYNKDESVESALDFLANRMTQFKEYVNKVMVEKTNQKIKKQSFQNIYNYLMNQELDGEIVQKTIDDLNVVYFNFIQRNRNLAILKGEINPYSSDDKYKREREIVDQKFKELYEKTKMEAEKICGCPSLLATAAVRMTYINTKYNNQNENYSFCWVVASEGILQNIKIHEDKEKIYVVQADDSDVDVFEWLGEYYKTQVSNVEYPLSFDDDKNMSIPEEYLKKEKGVLPDVPDVKLTIMNVEKGRAEEIAAEMQGNSYPLFENEKGWLGIKGDMSIKEKETLSVGIDLRKYIGHDVTIKEIITAKNSRSVIKVVVSIKGS</sequence>
<name>A0A645D9R9_9ZZZZ</name>
<organism evidence="2">
    <name type="scientific">bioreactor metagenome</name>
    <dbReference type="NCBI Taxonomy" id="1076179"/>
    <lineage>
        <taxon>unclassified sequences</taxon>
        <taxon>metagenomes</taxon>
        <taxon>ecological metagenomes</taxon>
    </lineage>
</organism>
<feature type="domain" description="RDRP C-terminal head" evidence="1">
    <location>
        <begin position="118"/>
        <end position="204"/>
    </location>
</feature>
<dbReference type="AlphaFoldDB" id="A0A645D9R9"/>
<reference evidence="2" key="1">
    <citation type="submission" date="2019-08" db="EMBL/GenBank/DDBJ databases">
        <authorList>
            <person name="Kucharzyk K."/>
            <person name="Murdoch R.W."/>
            <person name="Higgins S."/>
            <person name="Loffler F."/>
        </authorList>
    </citation>
    <scope>NUCLEOTIDE SEQUENCE</scope>
</reference>
<proteinExistence type="predicted"/>
<evidence type="ECO:0000259" key="1">
    <source>
        <dbReference type="Pfam" id="PF26253"/>
    </source>
</evidence>
<accession>A0A645D9R9</accession>
<dbReference type="Pfam" id="PF26253">
    <property type="entry name" value="RdRP_head"/>
    <property type="match status" value="1"/>
</dbReference>
<gene>
    <name evidence="2" type="ORF">SDC9_133167</name>
</gene>
<evidence type="ECO:0000313" key="2">
    <source>
        <dbReference type="EMBL" id="MPM86084.1"/>
    </source>
</evidence>
<protein>
    <recommendedName>
        <fullName evidence="1">RDRP C-terminal head domain-containing protein</fullName>
    </recommendedName>
</protein>